<feature type="region of interest" description="Disordered" evidence="1">
    <location>
        <begin position="40"/>
        <end position="96"/>
    </location>
</feature>
<evidence type="ECO:0000256" key="1">
    <source>
        <dbReference type="SAM" id="MobiDB-lite"/>
    </source>
</evidence>
<organism evidence="2 3">
    <name type="scientific">Lachnoclostridium phytofermentans</name>
    <dbReference type="NCBI Taxonomy" id="66219"/>
    <lineage>
        <taxon>Bacteria</taxon>
        <taxon>Bacillati</taxon>
        <taxon>Bacillota</taxon>
        <taxon>Clostridia</taxon>
        <taxon>Lachnospirales</taxon>
        <taxon>Lachnospiraceae</taxon>
    </lineage>
</organism>
<dbReference type="AlphaFoldDB" id="A0A3D2X5U9"/>
<dbReference type="EMBL" id="DPVV01000199">
    <property type="protein sequence ID" value="HCL01935.1"/>
    <property type="molecule type" value="Genomic_DNA"/>
</dbReference>
<reference evidence="2 3" key="1">
    <citation type="journal article" date="2018" name="Nat. Biotechnol.">
        <title>A standardized bacterial taxonomy based on genome phylogeny substantially revises the tree of life.</title>
        <authorList>
            <person name="Parks D.H."/>
            <person name="Chuvochina M."/>
            <person name="Waite D.W."/>
            <person name="Rinke C."/>
            <person name="Skarshewski A."/>
            <person name="Chaumeil P.A."/>
            <person name="Hugenholtz P."/>
        </authorList>
    </citation>
    <scope>NUCLEOTIDE SEQUENCE [LARGE SCALE GENOMIC DNA]</scope>
    <source>
        <strain evidence="2">UBA11728</strain>
    </source>
</reference>
<comment type="caution">
    <text evidence="2">The sequence shown here is derived from an EMBL/GenBank/DDBJ whole genome shotgun (WGS) entry which is preliminary data.</text>
</comment>
<feature type="compositionally biased region" description="Low complexity" evidence="1">
    <location>
        <begin position="59"/>
        <end position="88"/>
    </location>
</feature>
<name>A0A3D2X5U9_9FIRM</name>
<protein>
    <submittedName>
        <fullName evidence="2">Uncharacterized protein</fullName>
    </submittedName>
</protein>
<proteinExistence type="predicted"/>
<accession>A0A3D2X5U9</accession>
<gene>
    <name evidence="2" type="ORF">DHW61_05875</name>
</gene>
<sequence length="96" mass="10383">MKNSPKARLSHTLMSNQNLNKRALDLKSSWDAVDSLLKNSNLLKKNVSTTDNKPKENKPNTSGNKPNNSGNKPNSSGNKPNNSGNRPNASGNKPSK</sequence>
<dbReference type="Proteomes" id="UP000262969">
    <property type="component" value="Unassembled WGS sequence"/>
</dbReference>
<evidence type="ECO:0000313" key="3">
    <source>
        <dbReference type="Proteomes" id="UP000262969"/>
    </source>
</evidence>
<evidence type="ECO:0000313" key="2">
    <source>
        <dbReference type="EMBL" id="HCL01935.1"/>
    </source>
</evidence>